<gene>
    <name evidence="1" type="ORF">ZBT109_2587</name>
</gene>
<name>A0A348HI65_9GAMM</name>
<organism evidence="1 2">
    <name type="scientific">Zymobacter palmae</name>
    <dbReference type="NCBI Taxonomy" id="33074"/>
    <lineage>
        <taxon>Bacteria</taxon>
        <taxon>Pseudomonadati</taxon>
        <taxon>Pseudomonadota</taxon>
        <taxon>Gammaproteobacteria</taxon>
        <taxon>Oceanospirillales</taxon>
        <taxon>Halomonadaceae</taxon>
        <taxon>Zymobacter group</taxon>
        <taxon>Zymobacter</taxon>
    </lineage>
</organism>
<sequence length="158" mass="17510">MSSFLVTGGDARTARPALTVKNADWWPDISADDLRDTHRITDTVTDARLKTAITTAIAAVNRLLRDWQRQQVTAGHASLAAVPVPDYLPPDGLNALYLRAVYCHAHALLIERYRDYDASGSGTRDSETKGEIAGDYRREAMFAICDLCDRPHNIVELI</sequence>
<reference evidence="1 2" key="1">
    <citation type="submission" date="2018-09" db="EMBL/GenBank/DDBJ databases">
        <title>Zymobacter palmae IAM14233 (=T109) whole genome analysis.</title>
        <authorList>
            <person name="Yanase H."/>
        </authorList>
    </citation>
    <scope>NUCLEOTIDE SEQUENCE [LARGE SCALE GENOMIC DNA]</scope>
    <source>
        <strain evidence="1 2">IAM14233</strain>
    </source>
</reference>
<dbReference type="OrthoDB" id="6312934at2"/>
<protein>
    <submittedName>
        <fullName evidence="1">Anthranilate/para-aminobenzoate synthases</fullName>
    </submittedName>
</protein>
<evidence type="ECO:0000313" key="1">
    <source>
        <dbReference type="EMBL" id="BBG31317.1"/>
    </source>
</evidence>
<dbReference type="RefSeq" id="WP_051523768.1">
    <property type="nucleotide sequence ID" value="NZ_AP018933.1"/>
</dbReference>
<dbReference type="AlphaFoldDB" id="A0A348HI65"/>
<accession>A0A348HI65</accession>
<dbReference type="Proteomes" id="UP000267342">
    <property type="component" value="Chromosome"/>
</dbReference>
<dbReference type="EMBL" id="AP018933">
    <property type="protein sequence ID" value="BBG31317.1"/>
    <property type="molecule type" value="Genomic_DNA"/>
</dbReference>
<dbReference type="KEGG" id="zpl:ZBT109_2587"/>
<dbReference type="Pfam" id="PF05926">
    <property type="entry name" value="Phage_GPL"/>
    <property type="match status" value="1"/>
</dbReference>
<evidence type="ECO:0000313" key="2">
    <source>
        <dbReference type="Proteomes" id="UP000267342"/>
    </source>
</evidence>
<keyword evidence="2" id="KW-1185">Reference proteome</keyword>
<proteinExistence type="predicted"/>
<dbReference type="STRING" id="1123510.GCA_000620025_01748"/>
<dbReference type="InterPro" id="IPR009225">
    <property type="entry name" value="Phage_head_completion_GpL"/>
</dbReference>